<dbReference type="SUPFAM" id="SSF53850">
    <property type="entry name" value="Periplasmic binding protein-like II"/>
    <property type="match status" value="1"/>
</dbReference>
<dbReference type="EMBL" id="QGKS01000346">
    <property type="protein sequence ID" value="PWR10687.1"/>
    <property type="molecule type" value="Genomic_DNA"/>
</dbReference>
<dbReference type="GO" id="GO:0055052">
    <property type="term" value="C:ATP-binding cassette (ABC) transporter complex, substrate-binding subunit-containing"/>
    <property type="evidence" value="ECO:0007669"/>
    <property type="project" value="TreeGrafter"/>
</dbReference>
<dbReference type="CDD" id="cd13585">
    <property type="entry name" value="PBP2_TMBP_like"/>
    <property type="match status" value="1"/>
</dbReference>
<dbReference type="AlphaFoldDB" id="A0A317D803"/>
<keyword evidence="3 4" id="KW-0732">Signal</keyword>
<dbReference type="GO" id="GO:0015768">
    <property type="term" value="P:maltose transport"/>
    <property type="evidence" value="ECO:0007669"/>
    <property type="project" value="TreeGrafter"/>
</dbReference>
<evidence type="ECO:0000256" key="4">
    <source>
        <dbReference type="SAM" id="SignalP"/>
    </source>
</evidence>
<accession>A0A317D803</accession>
<dbReference type="OrthoDB" id="1650177at2"/>
<evidence type="ECO:0000313" key="6">
    <source>
        <dbReference type="Proteomes" id="UP000246050"/>
    </source>
</evidence>
<dbReference type="PANTHER" id="PTHR30061:SF50">
    <property type="entry name" value="MALTOSE_MALTODEXTRIN-BINDING PERIPLASMIC PROTEIN"/>
    <property type="match status" value="1"/>
</dbReference>
<dbReference type="RefSeq" id="WP_109804497.1">
    <property type="nucleotide sequence ID" value="NZ_QGKS01000346.1"/>
</dbReference>
<protein>
    <submittedName>
        <fullName evidence="5">Sugar ABC transporter substrate-binding protein</fullName>
    </submittedName>
</protein>
<evidence type="ECO:0000313" key="5">
    <source>
        <dbReference type="EMBL" id="PWR10687.1"/>
    </source>
</evidence>
<evidence type="ECO:0000256" key="3">
    <source>
        <dbReference type="ARBA" id="ARBA00022729"/>
    </source>
</evidence>
<dbReference type="GO" id="GO:0042956">
    <property type="term" value="P:maltodextrin transmembrane transport"/>
    <property type="evidence" value="ECO:0007669"/>
    <property type="project" value="TreeGrafter"/>
</dbReference>
<feature type="chain" id="PRO_5039082444" evidence="4">
    <location>
        <begin position="23"/>
        <end position="426"/>
    </location>
</feature>
<dbReference type="GO" id="GO:1901982">
    <property type="term" value="F:maltose binding"/>
    <property type="evidence" value="ECO:0007669"/>
    <property type="project" value="TreeGrafter"/>
</dbReference>
<feature type="signal peptide" evidence="4">
    <location>
        <begin position="1"/>
        <end position="22"/>
    </location>
</feature>
<dbReference type="PANTHER" id="PTHR30061">
    <property type="entry name" value="MALTOSE-BINDING PERIPLASMIC PROTEIN"/>
    <property type="match status" value="1"/>
</dbReference>
<dbReference type="InterPro" id="IPR006059">
    <property type="entry name" value="SBP"/>
</dbReference>
<dbReference type="InterPro" id="IPR006311">
    <property type="entry name" value="TAT_signal"/>
</dbReference>
<comment type="similarity">
    <text evidence="1">Belongs to the bacterial solute-binding protein 1 family.</text>
</comment>
<dbReference type="Gene3D" id="3.40.190.10">
    <property type="entry name" value="Periplasmic binding protein-like II"/>
    <property type="match status" value="1"/>
</dbReference>
<dbReference type="PROSITE" id="PS51318">
    <property type="entry name" value="TAT"/>
    <property type="match status" value="1"/>
</dbReference>
<gene>
    <name evidence="5" type="ORF">DKT69_28120</name>
</gene>
<name>A0A317D803_9ACTN</name>
<sequence length="426" mass="45569">MTTRRRVLAAAAGALAAVSLLAACGQDASGGADDGATGTVTYFTFSAAPDHLKDLDAIKAEFEKQNPGITVQVQTAAYDDYFTKLQTAIAGGTAPDTFELNYENFVTYARAGALLPLDERAKADQDYDANRLYPKAREAFQFKGKLYAVPSTFSDVVLFYNKKLFDAAGVAHPTADWTWADERAAAEKLTNKAKGVYGDYQPVTFHEFYKALAQNGGSFLSEDGKKATFNDAKGLEAAQWLLSKPGTVQPTVAEIGGKADYDTALFTSGKLAMWHNGIWQISKLAGTAGLDFDIVTEPGNTRKANAVFMNATAVSAKTKKATAAWKWARFLGSSQKAVETRLGSNWELPAVSDQAAFDSYLKKTPPANRKAVFDALADIALPPVLDAQQSKMQDIVTQALEKAASGQATPQQALDDAAAAVTALIK</sequence>
<dbReference type="PROSITE" id="PS51257">
    <property type="entry name" value="PROKAR_LIPOPROTEIN"/>
    <property type="match status" value="1"/>
</dbReference>
<organism evidence="5 6">
    <name type="scientific">Micromonospora sicca</name>
    <dbReference type="NCBI Taxonomy" id="2202420"/>
    <lineage>
        <taxon>Bacteria</taxon>
        <taxon>Bacillati</taxon>
        <taxon>Actinomycetota</taxon>
        <taxon>Actinomycetes</taxon>
        <taxon>Micromonosporales</taxon>
        <taxon>Micromonosporaceae</taxon>
        <taxon>Micromonospora</taxon>
    </lineage>
</organism>
<evidence type="ECO:0000256" key="2">
    <source>
        <dbReference type="ARBA" id="ARBA00022448"/>
    </source>
</evidence>
<evidence type="ECO:0000256" key="1">
    <source>
        <dbReference type="ARBA" id="ARBA00008520"/>
    </source>
</evidence>
<reference evidence="5 6" key="1">
    <citation type="submission" date="2018-05" db="EMBL/GenBank/DDBJ databases">
        <title>Micromonosporas from Atacama Desert.</title>
        <authorList>
            <person name="Carro L."/>
            <person name="Golinska P."/>
            <person name="Klenk H.-P."/>
            <person name="Goodfellow M."/>
        </authorList>
    </citation>
    <scope>NUCLEOTIDE SEQUENCE [LARGE SCALE GENOMIC DNA]</scope>
    <source>
        <strain evidence="5 6">4G51</strain>
    </source>
</reference>
<proteinExistence type="inferred from homology"/>
<keyword evidence="2" id="KW-0813">Transport</keyword>
<comment type="caution">
    <text evidence="5">The sequence shown here is derived from an EMBL/GenBank/DDBJ whole genome shotgun (WGS) entry which is preliminary data.</text>
</comment>
<dbReference type="Proteomes" id="UP000246050">
    <property type="component" value="Unassembled WGS sequence"/>
</dbReference>
<dbReference type="Pfam" id="PF01547">
    <property type="entry name" value="SBP_bac_1"/>
    <property type="match status" value="1"/>
</dbReference>